<name>A0ABS5Y4S1_9CYAN</name>
<proteinExistence type="predicted"/>
<dbReference type="EMBL" id="JADOER010000010">
    <property type="protein sequence ID" value="MBT9312840.1"/>
    <property type="molecule type" value="Genomic_DNA"/>
</dbReference>
<feature type="domain" description="FAD dependent oxidoreductase" evidence="2">
    <location>
        <begin position="3"/>
        <end position="360"/>
    </location>
</feature>
<dbReference type="InterPro" id="IPR006076">
    <property type="entry name" value="FAD-dep_OxRdtase"/>
</dbReference>
<dbReference type="Proteomes" id="UP001196661">
    <property type="component" value="Unassembled WGS sequence"/>
</dbReference>
<keyword evidence="1" id="KW-0560">Oxidoreductase</keyword>
<gene>
    <name evidence="3" type="ORF">IXB28_11530</name>
</gene>
<comment type="caution">
    <text evidence="3">The sequence shown here is derived from an EMBL/GenBank/DDBJ whole genome shotgun (WGS) entry which is preliminary data.</text>
</comment>
<evidence type="ECO:0000259" key="2">
    <source>
        <dbReference type="Pfam" id="PF01266"/>
    </source>
</evidence>
<dbReference type="RefSeq" id="WP_215618744.1">
    <property type="nucleotide sequence ID" value="NZ_JADOER010000010.1"/>
</dbReference>
<protein>
    <submittedName>
        <fullName evidence="3">FAD-binding oxidoreductase</fullName>
    </submittedName>
</protein>
<evidence type="ECO:0000313" key="3">
    <source>
        <dbReference type="EMBL" id="MBT9312840.1"/>
    </source>
</evidence>
<evidence type="ECO:0000313" key="4">
    <source>
        <dbReference type="Proteomes" id="UP001196661"/>
    </source>
</evidence>
<dbReference type="SUPFAM" id="SSF51905">
    <property type="entry name" value="FAD/NAD(P)-binding domain"/>
    <property type="match status" value="1"/>
</dbReference>
<dbReference type="Gene3D" id="3.30.9.10">
    <property type="entry name" value="D-Amino Acid Oxidase, subunit A, domain 2"/>
    <property type="match status" value="1"/>
</dbReference>
<accession>A0ABS5Y4S1</accession>
<reference evidence="3 4" key="1">
    <citation type="journal article" date="2021" name="Mar. Drugs">
        <title>Genome Reduction and Secondary Metabolism of the Marine Sponge-Associated Cyanobacterium Leptothoe.</title>
        <authorList>
            <person name="Konstantinou D."/>
            <person name="Popin R.V."/>
            <person name="Fewer D.P."/>
            <person name="Sivonen K."/>
            <person name="Gkelis S."/>
        </authorList>
    </citation>
    <scope>NUCLEOTIDE SEQUENCE [LARGE SCALE GENOMIC DNA]</scope>
    <source>
        <strain evidence="3 4">TAU-MAC 1615</strain>
    </source>
</reference>
<dbReference type="Gene3D" id="3.50.50.60">
    <property type="entry name" value="FAD/NAD(P)-binding domain"/>
    <property type="match status" value="1"/>
</dbReference>
<dbReference type="PANTHER" id="PTHR13847">
    <property type="entry name" value="SARCOSINE DEHYDROGENASE-RELATED"/>
    <property type="match status" value="1"/>
</dbReference>
<dbReference type="SUPFAM" id="SSF54373">
    <property type="entry name" value="FAD-linked reductases, C-terminal domain"/>
    <property type="match status" value="1"/>
</dbReference>
<dbReference type="PANTHER" id="PTHR13847:SF289">
    <property type="entry name" value="GLYCINE OXIDASE"/>
    <property type="match status" value="1"/>
</dbReference>
<evidence type="ECO:0000256" key="1">
    <source>
        <dbReference type="ARBA" id="ARBA00023002"/>
    </source>
</evidence>
<dbReference type="InterPro" id="IPR036188">
    <property type="entry name" value="FAD/NAD-bd_sf"/>
</dbReference>
<sequence>MTRIAIIGCGIVGATLAYELSHHSHLDIHLIDQQNPAQGSTQAALGVLMGIISHKVKGRNWRLRRDSIERYKTLIPELETTLGRPIAHIQGLLSLCFDPEQLPRWQSLQAKRTEQGYPLEIWTPDQLRQHCPQIAAHNVAAAIYSPQDGQVHPQQLTLALVEAAQLRGVTTHWQSPVLGLKTQAGACSQLQLPEENLDVDVVVISAGLDSADLSQIGTEPLPMIPVLGQALELELEQPLGNDDFQPVINGHDVHIIPLGENRYWLGSTVEFPPGGEAVELPLEVELLPEAERLEHMRQVATDYCPALIKSRIVRHWSGLRPRPQGQGAPVIKPLEGFENVILATGHYRNGVLLAPGTAMTVETLLGLQENDDEHKASGQTEELG</sequence>
<dbReference type="Pfam" id="PF01266">
    <property type="entry name" value="DAO"/>
    <property type="match status" value="1"/>
</dbReference>
<keyword evidence="4" id="KW-1185">Reference proteome</keyword>
<organism evidence="3 4">
    <name type="scientific">Leptothoe kymatousa TAU-MAC 1615</name>
    <dbReference type="NCBI Taxonomy" id="2364775"/>
    <lineage>
        <taxon>Bacteria</taxon>
        <taxon>Bacillati</taxon>
        <taxon>Cyanobacteriota</taxon>
        <taxon>Cyanophyceae</taxon>
        <taxon>Nodosilineales</taxon>
        <taxon>Cymatolegaceae</taxon>
        <taxon>Leptothoe</taxon>
        <taxon>Leptothoe kymatousa</taxon>
    </lineage>
</organism>